<dbReference type="HAMAP" id="MF_00135">
    <property type="entry name" value="PRAI"/>
    <property type="match status" value="1"/>
</dbReference>
<keyword evidence="6 9" id="KW-0822">Tryptophan biosynthesis</keyword>
<evidence type="ECO:0000256" key="4">
    <source>
        <dbReference type="ARBA" id="ARBA00022272"/>
    </source>
</evidence>
<name>A0A4Q2K208_9ACTN</name>
<dbReference type="PANTHER" id="PTHR42894:SF1">
    <property type="entry name" value="N-(5'-PHOSPHORIBOSYL)ANTHRANILATE ISOMERASE"/>
    <property type="match status" value="1"/>
</dbReference>
<evidence type="ECO:0000256" key="1">
    <source>
        <dbReference type="ARBA" id="ARBA00001164"/>
    </source>
</evidence>
<evidence type="ECO:0000256" key="8">
    <source>
        <dbReference type="ARBA" id="ARBA00023235"/>
    </source>
</evidence>
<dbReference type="InterPro" id="IPR013785">
    <property type="entry name" value="Aldolase_TIM"/>
</dbReference>
<dbReference type="RefSeq" id="WP_129424887.1">
    <property type="nucleotide sequence ID" value="NZ_SDPW01000001.1"/>
</dbReference>
<dbReference type="UniPathway" id="UPA00035">
    <property type="reaction ID" value="UER00042"/>
</dbReference>
<dbReference type="AlphaFoldDB" id="A0A4Q2K208"/>
<evidence type="ECO:0000259" key="11">
    <source>
        <dbReference type="Pfam" id="PF00697"/>
    </source>
</evidence>
<protein>
    <recommendedName>
        <fullName evidence="4 9">N-(5'-phosphoribosyl)anthranilate isomerase</fullName>
        <shortName evidence="9">PRAI</shortName>
        <ecNumber evidence="3 9">5.3.1.24</ecNumber>
    </recommendedName>
</protein>
<reference evidence="12 13" key="1">
    <citation type="submission" date="2019-01" db="EMBL/GenBank/DDBJ databases">
        <title>Senegalimassilia sp. nov. KGMB04484 isolated human feces.</title>
        <authorList>
            <person name="Han K.-I."/>
            <person name="Kim J.-S."/>
            <person name="Lee K.C."/>
            <person name="Suh M.K."/>
            <person name="Eom M.K."/>
            <person name="Lee J.H."/>
            <person name="Park S.-H."/>
            <person name="Kang S.W."/>
            <person name="Park J.-E."/>
            <person name="Oh B.S."/>
            <person name="Yu S.Y."/>
            <person name="Choi S.-H."/>
            <person name="Lee D.H."/>
            <person name="Yoon H."/>
            <person name="Kim B.-Y."/>
            <person name="Lee J.H."/>
            <person name="Lee J.-S."/>
        </authorList>
    </citation>
    <scope>NUCLEOTIDE SEQUENCE [LARGE SCALE GENOMIC DNA]</scope>
    <source>
        <strain evidence="12 13">KGMB04484</strain>
    </source>
</reference>
<comment type="pathway">
    <text evidence="2 9">Amino-acid biosynthesis; L-tryptophan biosynthesis; L-tryptophan from chorismate: step 3/5.</text>
</comment>
<dbReference type="InterPro" id="IPR011060">
    <property type="entry name" value="RibuloseP-bd_barrel"/>
</dbReference>
<dbReference type="SUPFAM" id="SSF51366">
    <property type="entry name" value="Ribulose-phoshate binding barrel"/>
    <property type="match status" value="1"/>
</dbReference>
<evidence type="ECO:0000256" key="6">
    <source>
        <dbReference type="ARBA" id="ARBA00022822"/>
    </source>
</evidence>
<dbReference type="GO" id="GO:0004640">
    <property type="term" value="F:phosphoribosylanthranilate isomerase activity"/>
    <property type="evidence" value="ECO:0007669"/>
    <property type="project" value="UniProtKB-UniRule"/>
</dbReference>
<sequence length="248" mass="26214">MEHLMVKLCGLRTEADVAAVNAALPDFAGFVIEVPGKRRSVALEAAIALAKRLDKRIRPVGVFVNAPVETVNRFLAEAPNAAAQLHGEEDAAYIASLRQAAGLTIPQSPTIGQNADGEAPSATETNDAHKTSRPSARNARIIQAFRIRNGTDTLKAAASAADLVLLDSGAGTGQTFDWRLLTGFPRPFLLAGGLGPENLAQAIEQAGAAAGKRFLGVDMSSNLETNGTKDPAKMLAAVQAARERRRWR</sequence>
<feature type="region of interest" description="Disordered" evidence="10">
    <location>
        <begin position="108"/>
        <end position="136"/>
    </location>
</feature>
<comment type="caution">
    <text evidence="12">The sequence shown here is derived from an EMBL/GenBank/DDBJ whole genome shotgun (WGS) entry which is preliminary data.</text>
</comment>
<comment type="catalytic activity">
    <reaction evidence="1 9">
        <text>N-(5-phospho-beta-D-ribosyl)anthranilate = 1-(2-carboxyphenylamino)-1-deoxy-D-ribulose 5-phosphate</text>
        <dbReference type="Rhea" id="RHEA:21540"/>
        <dbReference type="ChEBI" id="CHEBI:18277"/>
        <dbReference type="ChEBI" id="CHEBI:58613"/>
        <dbReference type="EC" id="5.3.1.24"/>
    </reaction>
</comment>
<gene>
    <name evidence="9" type="primary">trpF</name>
    <name evidence="12" type="ORF">ET524_08300</name>
</gene>
<evidence type="ECO:0000313" key="12">
    <source>
        <dbReference type="EMBL" id="RXZ54478.1"/>
    </source>
</evidence>
<comment type="similarity">
    <text evidence="9">Belongs to the TrpF family.</text>
</comment>
<dbReference type="CDD" id="cd00405">
    <property type="entry name" value="PRAI"/>
    <property type="match status" value="1"/>
</dbReference>
<dbReference type="EMBL" id="SDPW01000001">
    <property type="protein sequence ID" value="RXZ54478.1"/>
    <property type="molecule type" value="Genomic_DNA"/>
</dbReference>
<keyword evidence="8 9" id="KW-0413">Isomerase</keyword>
<feature type="domain" description="N-(5'phosphoribosyl) anthranilate isomerase (PRAI)" evidence="11">
    <location>
        <begin position="138"/>
        <end position="239"/>
    </location>
</feature>
<proteinExistence type="inferred from homology"/>
<evidence type="ECO:0000256" key="5">
    <source>
        <dbReference type="ARBA" id="ARBA00022605"/>
    </source>
</evidence>
<dbReference type="InterPro" id="IPR001240">
    <property type="entry name" value="PRAI_dom"/>
</dbReference>
<accession>A0A4Q2K208</accession>
<dbReference type="Gene3D" id="3.20.20.70">
    <property type="entry name" value="Aldolase class I"/>
    <property type="match status" value="1"/>
</dbReference>
<organism evidence="12 13">
    <name type="scientific">Senegalimassilia faecalis</name>
    <dbReference type="NCBI Taxonomy" id="2509433"/>
    <lineage>
        <taxon>Bacteria</taxon>
        <taxon>Bacillati</taxon>
        <taxon>Actinomycetota</taxon>
        <taxon>Coriobacteriia</taxon>
        <taxon>Coriobacteriales</taxon>
        <taxon>Coriobacteriaceae</taxon>
        <taxon>Senegalimassilia</taxon>
    </lineage>
</organism>
<evidence type="ECO:0000256" key="7">
    <source>
        <dbReference type="ARBA" id="ARBA00023141"/>
    </source>
</evidence>
<evidence type="ECO:0000256" key="9">
    <source>
        <dbReference type="HAMAP-Rule" id="MF_00135"/>
    </source>
</evidence>
<dbReference type="EC" id="5.3.1.24" evidence="3 9"/>
<keyword evidence="13" id="KW-1185">Reference proteome</keyword>
<dbReference type="GO" id="GO:0000162">
    <property type="term" value="P:L-tryptophan biosynthetic process"/>
    <property type="evidence" value="ECO:0007669"/>
    <property type="project" value="UniProtKB-UniRule"/>
</dbReference>
<dbReference type="InterPro" id="IPR044643">
    <property type="entry name" value="TrpF_fam"/>
</dbReference>
<evidence type="ECO:0000256" key="2">
    <source>
        <dbReference type="ARBA" id="ARBA00004664"/>
    </source>
</evidence>
<dbReference type="Proteomes" id="UP000293345">
    <property type="component" value="Unassembled WGS sequence"/>
</dbReference>
<dbReference type="Pfam" id="PF00697">
    <property type="entry name" value="PRAI"/>
    <property type="match status" value="2"/>
</dbReference>
<evidence type="ECO:0000256" key="10">
    <source>
        <dbReference type="SAM" id="MobiDB-lite"/>
    </source>
</evidence>
<evidence type="ECO:0000313" key="13">
    <source>
        <dbReference type="Proteomes" id="UP000293345"/>
    </source>
</evidence>
<keyword evidence="5 9" id="KW-0028">Amino-acid biosynthesis</keyword>
<dbReference type="PANTHER" id="PTHR42894">
    <property type="entry name" value="N-(5'-PHOSPHORIBOSYL)ANTHRANILATE ISOMERASE"/>
    <property type="match status" value="1"/>
</dbReference>
<evidence type="ECO:0000256" key="3">
    <source>
        <dbReference type="ARBA" id="ARBA00012572"/>
    </source>
</evidence>
<keyword evidence="7 9" id="KW-0057">Aromatic amino acid biosynthesis</keyword>
<feature type="domain" description="N-(5'phosphoribosyl) anthranilate isomerase (PRAI)" evidence="11">
    <location>
        <begin position="7"/>
        <end position="103"/>
    </location>
</feature>